<keyword evidence="1" id="KW-1133">Transmembrane helix</keyword>
<organism evidence="2">
    <name type="scientific">marine sediment metagenome</name>
    <dbReference type="NCBI Taxonomy" id="412755"/>
    <lineage>
        <taxon>unclassified sequences</taxon>
        <taxon>metagenomes</taxon>
        <taxon>ecological metagenomes</taxon>
    </lineage>
</organism>
<dbReference type="AlphaFoldDB" id="X0S0Z4"/>
<proteinExistence type="predicted"/>
<sequence>MSGVLYTGDLFRLFLLFVCFIIGMVPGMWAAWRGLKALTYYLKL</sequence>
<reference evidence="2" key="1">
    <citation type="journal article" date="2014" name="Front. Microbiol.">
        <title>High frequency of phylogenetically diverse reductive dehalogenase-homologous genes in deep subseafloor sedimentary metagenomes.</title>
        <authorList>
            <person name="Kawai M."/>
            <person name="Futagami T."/>
            <person name="Toyoda A."/>
            <person name="Takaki Y."/>
            <person name="Nishi S."/>
            <person name="Hori S."/>
            <person name="Arai W."/>
            <person name="Tsubouchi T."/>
            <person name="Morono Y."/>
            <person name="Uchiyama I."/>
            <person name="Ito T."/>
            <person name="Fujiyama A."/>
            <person name="Inagaki F."/>
            <person name="Takami H."/>
        </authorList>
    </citation>
    <scope>NUCLEOTIDE SEQUENCE</scope>
    <source>
        <strain evidence="2">Expedition CK06-06</strain>
    </source>
</reference>
<evidence type="ECO:0000256" key="1">
    <source>
        <dbReference type="SAM" id="Phobius"/>
    </source>
</evidence>
<gene>
    <name evidence="2" type="ORF">S01H1_17161</name>
</gene>
<keyword evidence="1" id="KW-0472">Membrane</keyword>
<accession>X0S0Z4</accession>
<keyword evidence="1" id="KW-0812">Transmembrane</keyword>
<feature type="transmembrane region" description="Helical" evidence="1">
    <location>
        <begin position="12"/>
        <end position="32"/>
    </location>
</feature>
<comment type="caution">
    <text evidence="2">The sequence shown here is derived from an EMBL/GenBank/DDBJ whole genome shotgun (WGS) entry which is preliminary data.</text>
</comment>
<protein>
    <submittedName>
        <fullName evidence="2">Uncharacterized protein</fullName>
    </submittedName>
</protein>
<feature type="non-terminal residue" evidence="2">
    <location>
        <position position="44"/>
    </location>
</feature>
<name>X0S0Z4_9ZZZZ</name>
<dbReference type="EMBL" id="BARS01009083">
    <property type="protein sequence ID" value="GAF69617.1"/>
    <property type="molecule type" value="Genomic_DNA"/>
</dbReference>
<evidence type="ECO:0000313" key="2">
    <source>
        <dbReference type="EMBL" id="GAF69617.1"/>
    </source>
</evidence>